<evidence type="ECO:0000313" key="1">
    <source>
        <dbReference type="EMBL" id="OXM87513.1"/>
    </source>
</evidence>
<gene>
    <name evidence="1" type="ORF">CF651_04605</name>
</gene>
<keyword evidence="2" id="KW-1185">Reference proteome</keyword>
<evidence type="ECO:0000313" key="2">
    <source>
        <dbReference type="Proteomes" id="UP000215509"/>
    </source>
</evidence>
<protein>
    <submittedName>
        <fullName evidence="1">Uncharacterized protein</fullName>
    </submittedName>
</protein>
<reference evidence="1 2" key="1">
    <citation type="submission" date="2017-07" db="EMBL/GenBank/DDBJ databases">
        <title>Genome sequencing and assembly of Paenibacillus rigui.</title>
        <authorList>
            <person name="Mayilraj S."/>
        </authorList>
    </citation>
    <scope>NUCLEOTIDE SEQUENCE [LARGE SCALE GENOMIC DNA]</scope>
    <source>
        <strain evidence="1 2">JCM 16352</strain>
    </source>
</reference>
<organism evidence="1 2">
    <name type="scientific">Paenibacillus rigui</name>
    <dbReference type="NCBI Taxonomy" id="554312"/>
    <lineage>
        <taxon>Bacteria</taxon>
        <taxon>Bacillati</taxon>
        <taxon>Bacillota</taxon>
        <taxon>Bacilli</taxon>
        <taxon>Bacillales</taxon>
        <taxon>Paenibacillaceae</taxon>
        <taxon>Paenibacillus</taxon>
    </lineage>
</organism>
<name>A0A229UW33_9BACL</name>
<accession>A0A229UW33</accession>
<dbReference type="Proteomes" id="UP000215509">
    <property type="component" value="Unassembled WGS sequence"/>
</dbReference>
<comment type="caution">
    <text evidence="1">The sequence shown here is derived from an EMBL/GenBank/DDBJ whole genome shotgun (WGS) entry which is preliminary data.</text>
</comment>
<dbReference type="AlphaFoldDB" id="A0A229UW33"/>
<sequence>MSYFTAPKTTKYTFTTLEAVNATGVLKAYIDNSSTGHVSVVATNPAHQTAWIASRVDAEANPYYLTTILKSISIKGPK</sequence>
<dbReference type="OrthoDB" id="41445at2"/>
<proteinExistence type="predicted"/>
<dbReference type="EMBL" id="NMQW01000005">
    <property type="protein sequence ID" value="OXM87513.1"/>
    <property type="molecule type" value="Genomic_DNA"/>
</dbReference>